<dbReference type="STRING" id="7897.ENSLACP00000015462"/>
<keyword evidence="10" id="KW-1015">Disulfide bond</keyword>
<comment type="caution">
    <text evidence="15">Lacks conserved residue(s) required for the propagation of feature annotation.</text>
</comment>
<comment type="catalytic activity">
    <reaction evidence="14">
        <text>L-thyroxine sulfate(out) = L-thyroxine sulfate(in)</text>
        <dbReference type="Rhea" id="RHEA:73311"/>
        <dbReference type="ChEBI" id="CHEBI:176512"/>
    </reaction>
</comment>
<keyword evidence="20" id="KW-1185">Reference proteome</keyword>
<dbReference type="InParanoid" id="H3B0P1"/>
<dbReference type="GeneID" id="102362777"/>
<feature type="transmembrane region" description="Helical" evidence="15">
    <location>
        <begin position="391"/>
        <end position="413"/>
    </location>
</feature>
<keyword evidence="4" id="KW-1003">Cell membrane</keyword>
<comment type="similarity">
    <text evidence="2 15">Belongs to the organo anion transporter (TC 2.A.60) family.</text>
</comment>
<feature type="transmembrane region" description="Helical" evidence="15">
    <location>
        <begin position="553"/>
        <end position="576"/>
    </location>
</feature>
<evidence type="ECO:0000256" key="10">
    <source>
        <dbReference type="ARBA" id="ARBA00023157"/>
    </source>
</evidence>
<evidence type="ECO:0000256" key="5">
    <source>
        <dbReference type="ARBA" id="ARBA00022692"/>
    </source>
</evidence>
<dbReference type="GO" id="GO:0043252">
    <property type="term" value="P:sodium-independent organic anion transport"/>
    <property type="evidence" value="ECO:0007669"/>
    <property type="project" value="TreeGrafter"/>
</dbReference>
<evidence type="ECO:0000259" key="17">
    <source>
        <dbReference type="PROSITE" id="PS50850"/>
    </source>
</evidence>
<dbReference type="GO" id="GO:0006811">
    <property type="term" value="P:monoatomic ion transport"/>
    <property type="evidence" value="ECO:0007669"/>
    <property type="project" value="UniProtKB-KW"/>
</dbReference>
<feature type="transmembrane region" description="Helical" evidence="15">
    <location>
        <begin position="271"/>
        <end position="294"/>
    </location>
</feature>
<dbReference type="PANTHER" id="PTHR11388">
    <property type="entry name" value="ORGANIC ANION TRANSPORTER"/>
    <property type="match status" value="1"/>
</dbReference>
<dbReference type="InterPro" id="IPR036259">
    <property type="entry name" value="MFS_trans_sf"/>
</dbReference>
<proteinExistence type="inferred from homology"/>
<protein>
    <recommendedName>
        <fullName evidence="15">Solute carrier organic anion transporter family member</fullName>
    </recommendedName>
</protein>
<dbReference type="NCBIfam" id="TIGR00805">
    <property type="entry name" value="oat"/>
    <property type="match status" value="1"/>
</dbReference>
<feature type="transmembrane region" description="Helical" evidence="15">
    <location>
        <begin position="34"/>
        <end position="54"/>
    </location>
</feature>
<evidence type="ECO:0000256" key="15">
    <source>
        <dbReference type="RuleBase" id="RU362056"/>
    </source>
</evidence>
<evidence type="ECO:0000256" key="1">
    <source>
        <dbReference type="ARBA" id="ARBA00004651"/>
    </source>
</evidence>
<comment type="catalytic activity">
    <reaction evidence="12">
        <text>3,3',5'-triiodo-L-thyronine(out) = 3,3',5'-triiodo-L-thyronine(in)</text>
        <dbReference type="Rhea" id="RHEA:71815"/>
        <dbReference type="ChEBI" id="CHEBI:57261"/>
    </reaction>
</comment>
<reference evidence="19" key="2">
    <citation type="submission" date="2025-08" db="UniProtKB">
        <authorList>
            <consortium name="Ensembl"/>
        </authorList>
    </citation>
    <scope>IDENTIFICATION</scope>
</reference>
<dbReference type="AlphaFoldDB" id="H3B0P1"/>
<evidence type="ECO:0000256" key="9">
    <source>
        <dbReference type="ARBA" id="ARBA00023136"/>
    </source>
</evidence>
<dbReference type="Gene3D" id="1.20.1250.20">
    <property type="entry name" value="MFS general substrate transporter like domains"/>
    <property type="match status" value="1"/>
</dbReference>
<comment type="catalytic activity">
    <reaction evidence="13">
        <text>L-thyroxine(out) = L-thyroxine(in)</text>
        <dbReference type="Rhea" id="RHEA:71819"/>
        <dbReference type="ChEBI" id="CHEBI:58448"/>
    </reaction>
</comment>
<evidence type="ECO:0000256" key="2">
    <source>
        <dbReference type="ARBA" id="ARBA00009657"/>
    </source>
</evidence>
<organism evidence="19 20">
    <name type="scientific">Latimeria chalumnae</name>
    <name type="common">Coelacanth</name>
    <dbReference type="NCBI Taxonomy" id="7897"/>
    <lineage>
        <taxon>Eukaryota</taxon>
        <taxon>Metazoa</taxon>
        <taxon>Chordata</taxon>
        <taxon>Craniata</taxon>
        <taxon>Vertebrata</taxon>
        <taxon>Euteleostomi</taxon>
        <taxon>Coelacanthiformes</taxon>
        <taxon>Coelacanthidae</taxon>
        <taxon>Latimeria</taxon>
    </lineage>
</organism>
<keyword evidence="11" id="KW-0325">Glycoprotein</keyword>
<feature type="transmembrane region" description="Helical" evidence="15">
    <location>
        <begin position="109"/>
        <end position="130"/>
    </location>
</feature>
<keyword evidence="3 15" id="KW-0813">Transport</keyword>
<dbReference type="InterPro" id="IPR002350">
    <property type="entry name" value="Kazal_dom"/>
</dbReference>
<dbReference type="GO" id="GO:0015125">
    <property type="term" value="F:bile acid transmembrane transporter activity"/>
    <property type="evidence" value="ECO:0007669"/>
    <property type="project" value="TreeGrafter"/>
</dbReference>
<dbReference type="SUPFAM" id="SSF103473">
    <property type="entry name" value="MFS general substrate transporter"/>
    <property type="match status" value="1"/>
</dbReference>
<comment type="subcellular location">
    <subcellularLocation>
        <location evidence="1 15">Cell membrane</location>
        <topology evidence="1 15">Multi-pass membrane protein</topology>
    </subcellularLocation>
</comment>
<evidence type="ECO:0000256" key="14">
    <source>
        <dbReference type="ARBA" id="ARBA00052624"/>
    </source>
</evidence>
<dbReference type="PROSITE" id="PS51465">
    <property type="entry name" value="KAZAL_2"/>
    <property type="match status" value="1"/>
</dbReference>
<dbReference type="Pfam" id="PF07648">
    <property type="entry name" value="Kazal_2"/>
    <property type="match status" value="1"/>
</dbReference>
<dbReference type="HOGENOM" id="CLU_008954_4_0_1"/>
<reference evidence="19" key="3">
    <citation type="submission" date="2025-09" db="UniProtKB">
        <authorList>
            <consortium name="Ensembl"/>
        </authorList>
    </citation>
    <scope>IDENTIFICATION</scope>
</reference>
<feature type="domain" description="Kazal-like" evidence="18">
    <location>
        <begin position="470"/>
        <end position="525"/>
    </location>
</feature>
<dbReference type="RefSeq" id="XP_064417102.1">
    <property type="nucleotide sequence ID" value="XM_064561032.1"/>
</dbReference>
<evidence type="ECO:0000256" key="8">
    <source>
        <dbReference type="ARBA" id="ARBA00023065"/>
    </source>
</evidence>
<evidence type="ECO:0000259" key="18">
    <source>
        <dbReference type="PROSITE" id="PS51465"/>
    </source>
</evidence>
<evidence type="ECO:0000313" key="19">
    <source>
        <dbReference type="Ensembl" id="ENSLACP00000015462.2"/>
    </source>
</evidence>
<accession>H3B0P1</accession>
<dbReference type="EMBL" id="AFYH01096900">
    <property type="status" value="NOT_ANNOTATED_CDS"/>
    <property type="molecule type" value="Genomic_DNA"/>
</dbReference>
<dbReference type="OMA" id="YETATIF"/>
<dbReference type="InterPro" id="IPR004156">
    <property type="entry name" value="OATP"/>
</dbReference>
<feature type="transmembrane region" description="Helical" evidence="15">
    <location>
        <begin position="222"/>
        <end position="250"/>
    </location>
</feature>
<dbReference type="EMBL" id="AFYH01096899">
    <property type="status" value="NOT_ANNOTATED_CDS"/>
    <property type="molecule type" value="Genomic_DNA"/>
</dbReference>
<dbReference type="Proteomes" id="UP000008672">
    <property type="component" value="Unassembled WGS sequence"/>
</dbReference>
<dbReference type="EMBL" id="AFYH01096901">
    <property type="status" value="NOT_ANNOTATED_CDS"/>
    <property type="molecule type" value="Genomic_DNA"/>
</dbReference>
<name>H3B0P1_LATCH</name>
<keyword evidence="5 15" id="KW-0812">Transmembrane</keyword>
<dbReference type="GO" id="GO:0015347">
    <property type="term" value="F:sodium-independent organic anion transmembrane transporter activity"/>
    <property type="evidence" value="ECO:0007669"/>
    <property type="project" value="TreeGrafter"/>
</dbReference>
<keyword evidence="9 15" id="KW-0472">Membrane</keyword>
<keyword evidence="6 15" id="KW-1133">Transmembrane helix</keyword>
<feature type="transmembrane region" description="Helical" evidence="15">
    <location>
        <begin position="354"/>
        <end position="379"/>
    </location>
</feature>
<feature type="compositionally biased region" description="Polar residues" evidence="16">
    <location>
        <begin position="691"/>
        <end position="704"/>
    </location>
</feature>
<dbReference type="PANTHER" id="PTHR11388:SF16">
    <property type="entry name" value="SOLUTE CARRIER ORGANIC ANION TRANSPORTER FAMILY MEMBER 1A2"/>
    <property type="match status" value="1"/>
</dbReference>
<sequence length="711" mass="77682">MANQTESNGTGPYLKVDAASKDEEAEQQPIQKKYCCLSTLKVFLVAISFAYFARGASGSYMKSSITQIERRFDISSSLVGFIDGSFEIGNLMVIAFVSYFGTKLHRPRLIGAGCLLMSFGAFLKGMPHFFMGQYIYETATIFTTNSTSEIPLCSTTENKYIDMETTSNTFKTTVPGCEKEVRSYMWIFVLLGNILRGIGETPIMPLGISYIDDFAKEENSALYIACVQAVGCLGPLLGFLLGSLCAKLYVDIGFVDLDSITISSRDTRWVGAWWLGFLIVAAISLLAAIPFFFFPKSLPKEGKGKKDSSIIAETSKCIQEDHREPKPSHPQQLTISELTKDFVASLRALLSNPVYFLFLVISILQFNSFIGFFTFMLKYMEQQYGQSASKANFLIGVFNLPAIALGFVLGGIIMKKFKLSILGAAHLGFWTSLFDFCVCLSFFAMSCENSRVAGLTVSYEGLKQVSFQESTLISDCNSGCHCSSKQWDPVCGTNGIAYVTPCLAGCESTSGTGKNRLFHNCSCITVSGSLSGNFSATLQQCERGEDCTKMVNYFLAISLIVSIISCIGCTPGYMVLIRCIKPELKSFAVGIHALSTRALAGIPAPVYIGALIDKTCLKWGTTKCGGRGACRLYDTDAYRLIYLGVTTAMRAASYVPCVAVLYLLKKQASNNMKNSNGGTEALSKTCEKATSKSSDCPNKTSSVFQERETYL</sequence>
<gene>
    <name evidence="19" type="primary">LOC102362777</name>
</gene>
<evidence type="ECO:0000256" key="13">
    <source>
        <dbReference type="ARBA" id="ARBA00051340"/>
    </source>
</evidence>
<evidence type="ECO:0000256" key="6">
    <source>
        <dbReference type="ARBA" id="ARBA00022989"/>
    </source>
</evidence>
<feature type="region of interest" description="Disordered" evidence="16">
    <location>
        <begin position="690"/>
        <end position="711"/>
    </location>
</feature>
<feature type="transmembrane region" description="Helical" evidence="15">
    <location>
        <begin position="641"/>
        <end position="664"/>
    </location>
</feature>
<dbReference type="InterPro" id="IPR020846">
    <property type="entry name" value="MFS_dom"/>
</dbReference>
<reference evidence="20" key="1">
    <citation type="submission" date="2011-08" db="EMBL/GenBank/DDBJ databases">
        <title>The draft genome of Latimeria chalumnae.</title>
        <authorList>
            <person name="Di Palma F."/>
            <person name="Alfoldi J."/>
            <person name="Johnson J."/>
            <person name="Berlin A."/>
            <person name="Gnerre S."/>
            <person name="Jaffe D."/>
            <person name="MacCallum I."/>
            <person name="Young S."/>
            <person name="Walker B.J."/>
            <person name="Lander E."/>
            <person name="Lindblad-Toh K."/>
        </authorList>
    </citation>
    <scope>NUCLEOTIDE SEQUENCE [LARGE SCALE GENOMIC DNA]</scope>
    <source>
        <strain evidence="20">Wild caught</strain>
    </source>
</reference>
<evidence type="ECO:0000256" key="16">
    <source>
        <dbReference type="SAM" id="MobiDB-lite"/>
    </source>
</evidence>
<keyword evidence="7" id="KW-0445">Lipid transport</keyword>
<evidence type="ECO:0000256" key="4">
    <source>
        <dbReference type="ARBA" id="ARBA00022475"/>
    </source>
</evidence>
<keyword evidence="8 15" id="KW-0406">Ion transport</keyword>
<dbReference type="PROSITE" id="PS50850">
    <property type="entry name" value="MFS"/>
    <property type="match status" value="1"/>
</dbReference>
<feature type="transmembrane region" description="Helical" evidence="15">
    <location>
        <begin position="74"/>
        <end position="97"/>
    </location>
</feature>
<dbReference type="eggNOG" id="KOG3626">
    <property type="taxonomic scope" value="Eukaryota"/>
</dbReference>
<dbReference type="SUPFAM" id="SSF100895">
    <property type="entry name" value="Kazal-type serine protease inhibitors"/>
    <property type="match status" value="1"/>
</dbReference>
<dbReference type="InterPro" id="IPR036058">
    <property type="entry name" value="Kazal_dom_sf"/>
</dbReference>
<evidence type="ECO:0000256" key="11">
    <source>
        <dbReference type="ARBA" id="ARBA00023180"/>
    </source>
</evidence>
<dbReference type="FunFam" id="3.30.60.30:FF:000048">
    <property type="entry name" value="Solute carrier organic anion transporter family member"/>
    <property type="match status" value="1"/>
</dbReference>
<evidence type="ECO:0000256" key="12">
    <source>
        <dbReference type="ARBA" id="ARBA00050960"/>
    </source>
</evidence>
<dbReference type="GeneTree" id="ENSGT01150000286901"/>
<feature type="transmembrane region" description="Helical" evidence="15">
    <location>
        <begin position="419"/>
        <end position="443"/>
    </location>
</feature>
<dbReference type="GO" id="GO:0016323">
    <property type="term" value="C:basolateral plasma membrane"/>
    <property type="evidence" value="ECO:0007669"/>
    <property type="project" value="UniProtKB-ARBA"/>
</dbReference>
<evidence type="ECO:0000313" key="20">
    <source>
        <dbReference type="Proteomes" id="UP000008672"/>
    </source>
</evidence>
<evidence type="ECO:0000256" key="7">
    <source>
        <dbReference type="ARBA" id="ARBA00023055"/>
    </source>
</evidence>
<evidence type="ECO:0000256" key="3">
    <source>
        <dbReference type="ARBA" id="ARBA00022448"/>
    </source>
</evidence>
<feature type="domain" description="Major facilitator superfamily (MFS) profile" evidence="17">
    <location>
        <begin position="43"/>
        <end position="668"/>
    </location>
</feature>
<dbReference type="Pfam" id="PF03137">
    <property type="entry name" value="OATP"/>
    <property type="match status" value="1"/>
</dbReference>
<dbReference type="Ensembl" id="ENSLACT00000015568.2">
    <property type="protein sequence ID" value="ENSLACP00000015462.2"/>
    <property type="gene ID" value="ENSLACG00000013613.2"/>
</dbReference>
<dbReference type="EMBL" id="AFYH01096898">
    <property type="status" value="NOT_ANNOTATED_CDS"/>
    <property type="molecule type" value="Genomic_DNA"/>
</dbReference>